<evidence type="ECO:0000313" key="3">
    <source>
        <dbReference type="EMBL" id="AWN44796.1"/>
    </source>
</evidence>
<keyword evidence="2" id="KW-0732">Signal</keyword>
<feature type="compositionally biased region" description="Low complexity" evidence="1">
    <location>
        <begin position="60"/>
        <end position="70"/>
    </location>
</feature>
<feature type="region of interest" description="Disordered" evidence="1">
    <location>
        <begin position="46"/>
        <end position="70"/>
    </location>
</feature>
<dbReference type="AlphaFoldDB" id="A0A2U8WHI9"/>
<feature type="chain" id="PRO_5016085774" evidence="2">
    <location>
        <begin position="31"/>
        <end position="253"/>
    </location>
</feature>
<evidence type="ECO:0000256" key="2">
    <source>
        <dbReference type="SAM" id="SignalP"/>
    </source>
</evidence>
<reference evidence="4" key="1">
    <citation type="submission" date="2018-05" db="EMBL/GenBank/DDBJ databases">
        <title>Complete Genome Sequence of Methylobacterium sp. 17SD2-17.</title>
        <authorList>
            <person name="Srinivasan S."/>
        </authorList>
    </citation>
    <scope>NUCLEOTIDE SEQUENCE [LARGE SCALE GENOMIC DNA]</scope>
    <source>
        <strain evidence="4">17SD2-17</strain>
    </source>
</reference>
<sequence length="253" mass="26625">MLNQTSLVRRGLLALTSTCLVLGTAAHVQAADEGGLGGLFQQLFSPQPAQAPQPAPAAQPPANGGAYGSDASAGYGYGRREWRQSARRRQLKDAQAQVRPKVRYAALPRPEKVKAVAEKPKASEAQAALWRYAGNPNAALMHDSTLRKGDIVITTNGPKVFTGKTEARHAAGDFEPVSRSSAVDRKTRTLLAAMVAPHGAVPADEARKAMAKLSRSSEPATAPAATQAQASGMRVVYPSADQPAAVKVSLQEQ</sequence>
<accession>A0A2U8WHI9</accession>
<dbReference type="OrthoDB" id="8002239at2"/>
<evidence type="ECO:0000313" key="4">
    <source>
        <dbReference type="Proteomes" id="UP000245926"/>
    </source>
</evidence>
<dbReference type="KEGG" id="mets:DK389_25760"/>
<gene>
    <name evidence="3" type="ORF">DK389_25760</name>
</gene>
<protein>
    <submittedName>
        <fullName evidence="3">Uncharacterized protein</fullName>
    </submittedName>
</protein>
<keyword evidence="4" id="KW-1185">Reference proteome</keyword>
<evidence type="ECO:0000256" key="1">
    <source>
        <dbReference type="SAM" id="MobiDB-lite"/>
    </source>
</evidence>
<dbReference type="EMBL" id="CP029550">
    <property type="protein sequence ID" value="AWN44796.1"/>
    <property type="molecule type" value="Genomic_DNA"/>
</dbReference>
<name>A0A2U8WHI9_9HYPH</name>
<feature type="compositionally biased region" description="Low complexity" evidence="1">
    <location>
        <begin position="219"/>
        <end position="230"/>
    </location>
</feature>
<dbReference type="Proteomes" id="UP000245926">
    <property type="component" value="Chromosome"/>
</dbReference>
<proteinExistence type="predicted"/>
<feature type="signal peptide" evidence="2">
    <location>
        <begin position="1"/>
        <end position="30"/>
    </location>
</feature>
<feature type="region of interest" description="Disordered" evidence="1">
    <location>
        <begin position="207"/>
        <end position="232"/>
    </location>
</feature>
<organism evidence="3 4">
    <name type="scientific">Methylobacterium durans</name>
    <dbReference type="NCBI Taxonomy" id="2202825"/>
    <lineage>
        <taxon>Bacteria</taxon>
        <taxon>Pseudomonadati</taxon>
        <taxon>Pseudomonadota</taxon>
        <taxon>Alphaproteobacteria</taxon>
        <taxon>Hyphomicrobiales</taxon>
        <taxon>Methylobacteriaceae</taxon>
        <taxon>Methylobacterium</taxon>
    </lineage>
</organism>
<feature type="compositionally biased region" description="Pro residues" evidence="1">
    <location>
        <begin position="49"/>
        <end position="59"/>
    </location>
</feature>